<keyword evidence="1" id="KW-0732">Signal</keyword>
<evidence type="ECO:0000313" key="2">
    <source>
        <dbReference type="EMBL" id="KAF2203189.1"/>
    </source>
</evidence>
<keyword evidence="3" id="KW-1185">Reference proteome</keyword>
<protein>
    <recommendedName>
        <fullName evidence="4">P-type domain-containing protein</fullName>
    </recommendedName>
</protein>
<dbReference type="AlphaFoldDB" id="A0A9P4JRS5"/>
<organism evidence="2 3">
    <name type="scientific">Delitschia confertaspora ATCC 74209</name>
    <dbReference type="NCBI Taxonomy" id="1513339"/>
    <lineage>
        <taxon>Eukaryota</taxon>
        <taxon>Fungi</taxon>
        <taxon>Dikarya</taxon>
        <taxon>Ascomycota</taxon>
        <taxon>Pezizomycotina</taxon>
        <taxon>Dothideomycetes</taxon>
        <taxon>Pleosporomycetidae</taxon>
        <taxon>Pleosporales</taxon>
        <taxon>Delitschiaceae</taxon>
        <taxon>Delitschia</taxon>
    </lineage>
</organism>
<evidence type="ECO:0000313" key="3">
    <source>
        <dbReference type="Proteomes" id="UP000799536"/>
    </source>
</evidence>
<accession>A0A9P4JRS5</accession>
<comment type="caution">
    <text evidence="2">The sequence shown here is derived from an EMBL/GenBank/DDBJ whole genome shotgun (WGS) entry which is preliminary data.</text>
</comment>
<reference evidence="2" key="1">
    <citation type="journal article" date="2020" name="Stud. Mycol.">
        <title>101 Dothideomycetes genomes: a test case for predicting lifestyles and emergence of pathogens.</title>
        <authorList>
            <person name="Haridas S."/>
            <person name="Albert R."/>
            <person name="Binder M."/>
            <person name="Bloem J."/>
            <person name="Labutti K."/>
            <person name="Salamov A."/>
            <person name="Andreopoulos B."/>
            <person name="Baker S."/>
            <person name="Barry K."/>
            <person name="Bills G."/>
            <person name="Bluhm B."/>
            <person name="Cannon C."/>
            <person name="Castanera R."/>
            <person name="Culley D."/>
            <person name="Daum C."/>
            <person name="Ezra D."/>
            <person name="Gonzalez J."/>
            <person name="Henrissat B."/>
            <person name="Kuo A."/>
            <person name="Liang C."/>
            <person name="Lipzen A."/>
            <person name="Lutzoni F."/>
            <person name="Magnuson J."/>
            <person name="Mondo S."/>
            <person name="Nolan M."/>
            <person name="Ohm R."/>
            <person name="Pangilinan J."/>
            <person name="Park H.-J."/>
            <person name="Ramirez L."/>
            <person name="Alfaro M."/>
            <person name="Sun H."/>
            <person name="Tritt A."/>
            <person name="Yoshinaga Y."/>
            <person name="Zwiers L.-H."/>
            <person name="Turgeon B."/>
            <person name="Goodwin S."/>
            <person name="Spatafora J."/>
            <person name="Crous P."/>
            <person name="Grigoriev I."/>
        </authorList>
    </citation>
    <scope>NUCLEOTIDE SEQUENCE</scope>
    <source>
        <strain evidence="2">ATCC 74209</strain>
    </source>
</reference>
<dbReference type="Proteomes" id="UP000799536">
    <property type="component" value="Unassembled WGS sequence"/>
</dbReference>
<proteinExistence type="predicted"/>
<feature type="chain" id="PRO_5040197994" description="P-type domain-containing protein" evidence="1">
    <location>
        <begin position="18"/>
        <end position="73"/>
    </location>
</feature>
<dbReference type="OrthoDB" id="3724984at2759"/>
<evidence type="ECO:0000256" key="1">
    <source>
        <dbReference type="SAM" id="SignalP"/>
    </source>
</evidence>
<dbReference type="EMBL" id="ML993910">
    <property type="protein sequence ID" value="KAF2203189.1"/>
    <property type="molecule type" value="Genomic_DNA"/>
</dbReference>
<sequence length="73" mass="8025">MKTALFLILAPLALATALPKENIPYRPCGRSIPPGVCSTKSNCYSKGGFYVQRDCPYYDSLDIGCCYDIPSKE</sequence>
<evidence type="ECO:0008006" key="4">
    <source>
        <dbReference type="Google" id="ProtNLM"/>
    </source>
</evidence>
<feature type="signal peptide" evidence="1">
    <location>
        <begin position="1"/>
        <end position="17"/>
    </location>
</feature>
<name>A0A9P4JRS5_9PLEO</name>
<gene>
    <name evidence="2" type="ORF">GQ43DRAFT_367420</name>
</gene>